<proteinExistence type="predicted"/>
<sequence>MNLYMDDYRRCPQGFTLARNAEECLLLLQEYKVEILSLDYDLGPGEPTGLEVAAAIVREGLFPEQIYLHSSSLSGRRQMYEMLYGSLPEGVQLFNHPVPPELLSQLEKKEQR</sequence>
<dbReference type="RefSeq" id="WP_375352806.1">
    <property type="nucleotide sequence ID" value="NZ_JBHHMI010000001.1"/>
</dbReference>
<accession>A0ABV5AN72</accession>
<comment type="caution">
    <text evidence="2">The sequence shown here is derived from an EMBL/GenBank/DDBJ whole genome shotgun (WGS) entry which is preliminary data.</text>
</comment>
<evidence type="ECO:0000313" key="3">
    <source>
        <dbReference type="Proteomes" id="UP001580346"/>
    </source>
</evidence>
<organism evidence="2 3">
    <name type="scientific">Paenibacillus enshidis</name>
    <dbReference type="NCBI Taxonomy" id="1458439"/>
    <lineage>
        <taxon>Bacteria</taxon>
        <taxon>Bacillati</taxon>
        <taxon>Bacillota</taxon>
        <taxon>Bacilli</taxon>
        <taxon>Bacillales</taxon>
        <taxon>Paenibacillaceae</taxon>
        <taxon>Paenibacillus</taxon>
    </lineage>
</organism>
<dbReference type="EMBL" id="JBHHMI010000001">
    <property type="protein sequence ID" value="MFB5265467.1"/>
    <property type="molecule type" value="Genomic_DNA"/>
</dbReference>
<name>A0ABV5AN72_9BACL</name>
<feature type="domain" description="Cyclic-phosphate processing Receiver" evidence="1">
    <location>
        <begin position="1"/>
        <end position="84"/>
    </location>
</feature>
<dbReference type="Proteomes" id="UP001580346">
    <property type="component" value="Unassembled WGS sequence"/>
</dbReference>
<keyword evidence="3" id="KW-1185">Reference proteome</keyword>
<evidence type="ECO:0000313" key="2">
    <source>
        <dbReference type="EMBL" id="MFB5265467.1"/>
    </source>
</evidence>
<evidence type="ECO:0000259" key="1">
    <source>
        <dbReference type="Pfam" id="PF20274"/>
    </source>
</evidence>
<reference evidence="2 3" key="1">
    <citation type="submission" date="2024-09" db="EMBL/GenBank/DDBJ databases">
        <title>Paenibacillus zeirhizospherea sp. nov., isolated from surface of the maize (Zea mays) roots in a horticulture field, Hungary.</title>
        <authorList>
            <person name="Marton D."/>
            <person name="Farkas M."/>
            <person name="Bedics A."/>
            <person name="Toth E."/>
            <person name="Tancsics A."/>
            <person name="Boka K."/>
            <person name="Maroti G."/>
            <person name="Kriszt B."/>
            <person name="Cserhati M."/>
        </authorList>
    </citation>
    <scope>NUCLEOTIDE SEQUENCE [LARGE SCALE GENOMIC DNA]</scope>
    <source>
        <strain evidence="2 3">KCTC 33519</strain>
    </source>
</reference>
<gene>
    <name evidence="2" type="ORF">ACE41H_01500</name>
</gene>
<protein>
    <submittedName>
        <fullName evidence="2">Cyclic-phosphate processing receiver domain-containing protein</fullName>
    </submittedName>
</protein>
<dbReference type="Pfam" id="PF20274">
    <property type="entry name" value="cREC_REC"/>
    <property type="match status" value="1"/>
</dbReference>
<dbReference type="InterPro" id="IPR046909">
    <property type="entry name" value="cREC_REC"/>
</dbReference>